<dbReference type="GO" id="GO:0000287">
    <property type="term" value="F:magnesium ion binding"/>
    <property type="evidence" value="ECO:0007669"/>
    <property type="project" value="UniProtKB-UniRule"/>
</dbReference>
<gene>
    <name evidence="9" type="primary">pyrE</name>
    <name evidence="11" type="ORF">DFR26_0380</name>
</gene>
<dbReference type="CDD" id="cd06223">
    <property type="entry name" value="PRTases_typeI"/>
    <property type="match status" value="1"/>
</dbReference>
<dbReference type="OrthoDB" id="9779060at2"/>
<dbReference type="EC" id="2.4.2.10" evidence="5 9"/>
<feature type="binding site" evidence="9">
    <location>
        <position position="156"/>
    </location>
    <ligand>
        <name>orotate</name>
        <dbReference type="ChEBI" id="CHEBI:30839"/>
    </ligand>
</feature>
<dbReference type="InterPro" id="IPR023031">
    <property type="entry name" value="OPRT"/>
</dbReference>
<comment type="pathway">
    <text evidence="2 9">Pyrimidine metabolism; UMP biosynthesis via de novo pathway; UMP from orotate: step 1/2.</text>
</comment>
<comment type="catalytic activity">
    <reaction evidence="9">
        <text>orotidine 5'-phosphate + diphosphate = orotate + 5-phospho-alpha-D-ribose 1-diphosphate</text>
        <dbReference type="Rhea" id="RHEA:10380"/>
        <dbReference type="ChEBI" id="CHEBI:30839"/>
        <dbReference type="ChEBI" id="CHEBI:33019"/>
        <dbReference type="ChEBI" id="CHEBI:57538"/>
        <dbReference type="ChEBI" id="CHEBI:58017"/>
        <dbReference type="EC" id="2.4.2.10"/>
    </reaction>
</comment>
<dbReference type="Pfam" id="PF00156">
    <property type="entry name" value="Pribosyltran"/>
    <property type="match status" value="1"/>
</dbReference>
<evidence type="ECO:0000313" key="11">
    <source>
        <dbReference type="EMBL" id="REH40181.1"/>
    </source>
</evidence>
<evidence type="ECO:0000256" key="4">
    <source>
        <dbReference type="ARBA" id="ARBA00011738"/>
    </source>
</evidence>
<evidence type="ECO:0000256" key="8">
    <source>
        <dbReference type="ARBA" id="ARBA00022975"/>
    </source>
</evidence>
<organism evidence="11 12">
    <name type="scientific">Paraperlucidibaca baekdonensis</name>
    <dbReference type="NCBI Taxonomy" id="748120"/>
    <lineage>
        <taxon>Bacteria</taxon>
        <taxon>Pseudomonadati</taxon>
        <taxon>Pseudomonadota</taxon>
        <taxon>Gammaproteobacteria</taxon>
        <taxon>Moraxellales</taxon>
        <taxon>Moraxellaceae</taxon>
        <taxon>Paraperlucidibaca</taxon>
    </lineage>
</organism>
<accession>A0A3E0H8Y5</accession>
<evidence type="ECO:0000256" key="1">
    <source>
        <dbReference type="ARBA" id="ARBA00003769"/>
    </source>
</evidence>
<feature type="binding site" evidence="9">
    <location>
        <position position="105"/>
    </location>
    <ligand>
        <name>5-phospho-alpha-D-ribose 1-diphosphate</name>
        <dbReference type="ChEBI" id="CHEBI:58017"/>
        <note>ligand shared between dimeric partners</note>
    </ligand>
</feature>
<dbReference type="EMBL" id="QUNR01000001">
    <property type="protein sequence ID" value="REH40181.1"/>
    <property type="molecule type" value="Genomic_DNA"/>
</dbReference>
<sequence>MREYQREFIEFALSQGVLRFGSFTLKSGRQSPYFFNAGLFNTGKRLAALGQFYAAAIIDHQLDGDVLFGPAYKGIPIASATAVQLSEHFGRDMPWCFNRKEAKDHGEGGLIVGSPLAGRVLIIDDVITAGTAIREVMQLVQDARAQAVGVLVAVDRQERGKGMLSAIQEVERDFDIPVVSIIRFEQLITYIEQTGQHAEHLDAMRAYRDQFGVVA</sequence>
<dbReference type="GO" id="GO:0004588">
    <property type="term" value="F:orotate phosphoribosyltransferase activity"/>
    <property type="evidence" value="ECO:0007669"/>
    <property type="project" value="UniProtKB-UniRule"/>
</dbReference>
<keyword evidence="9" id="KW-0460">Magnesium</keyword>
<keyword evidence="12" id="KW-1185">Reference proteome</keyword>
<keyword evidence="6 9" id="KW-0328">Glycosyltransferase</keyword>
<dbReference type="GO" id="GO:0044205">
    <property type="term" value="P:'de novo' UMP biosynthetic process"/>
    <property type="evidence" value="ECO:0007669"/>
    <property type="project" value="UniProtKB-UniRule"/>
</dbReference>
<dbReference type="AlphaFoldDB" id="A0A3E0H8Y5"/>
<evidence type="ECO:0000256" key="2">
    <source>
        <dbReference type="ARBA" id="ARBA00004889"/>
    </source>
</evidence>
<dbReference type="GO" id="GO:0005737">
    <property type="term" value="C:cytoplasm"/>
    <property type="evidence" value="ECO:0007669"/>
    <property type="project" value="TreeGrafter"/>
</dbReference>
<evidence type="ECO:0000256" key="5">
    <source>
        <dbReference type="ARBA" id="ARBA00011971"/>
    </source>
</evidence>
<feature type="binding site" evidence="9">
    <location>
        <position position="128"/>
    </location>
    <ligand>
        <name>orotate</name>
        <dbReference type="ChEBI" id="CHEBI:30839"/>
    </ligand>
</feature>
<dbReference type="FunFam" id="3.40.50.2020:FF:000008">
    <property type="entry name" value="Orotate phosphoribosyltransferase"/>
    <property type="match status" value="1"/>
</dbReference>
<comment type="similarity">
    <text evidence="3 9">Belongs to the purine/pyrimidine phosphoribosyltransferase family. PyrE subfamily.</text>
</comment>
<comment type="subunit">
    <text evidence="4 9">Homodimer.</text>
</comment>
<dbReference type="UniPathway" id="UPA00070">
    <property type="reaction ID" value="UER00119"/>
</dbReference>
<evidence type="ECO:0000256" key="9">
    <source>
        <dbReference type="HAMAP-Rule" id="MF_01208"/>
    </source>
</evidence>
<dbReference type="PANTHER" id="PTHR46683">
    <property type="entry name" value="OROTATE PHOSPHORIBOSYLTRANSFERASE 1-RELATED"/>
    <property type="match status" value="1"/>
</dbReference>
<name>A0A3E0H8Y5_9GAMM</name>
<dbReference type="NCBIfam" id="TIGR00336">
    <property type="entry name" value="pyrE"/>
    <property type="match status" value="1"/>
</dbReference>
<proteinExistence type="inferred from homology"/>
<dbReference type="InterPro" id="IPR004467">
    <property type="entry name" value="Or_phspho_trans_dom"/>
</dbReference>
<dbReference type="PANTHER" id="PTHR46683:SF1">
    <property type="entry name" value="OROTATE PHOSPHORIBOSYLTRANSFERASE 1-RELATED"/>
    <property type="match status" value="1"/>
</dbReference>
<dbReference type="RefSeq" id="WP_116207240.1">
    <property type="nucleotide sequence ID" value="NZ_QUNR01000001.1"/>
</dbReference>
<comment type="caution">
    <text evidence="11">The sequence shown here is derived from an EMBL/GenBank/DDBJ whole genome shotgun (WGS) entry which is preliminary data.</text>
</comment>
<dbReference type="HAMAP" id="MF_01208">
    <property type="entry name" value="PyrE"/>
    <property type="match status" value="1"/>
</dbReference>
<feature type="binding site" description="in other chain" evidence="9">
    <location>
        <begin position="72"/>
        <end position="73"/>
    </location>
    <ligand>
        <name>5-phospho-alpha-D-ribose 1-diphosphate</name>
        <dbReference type="ChEBI" id="CHEBI:58017"/>
        <note>ligand shared between dimeric partners</note>
    </ligand>
</feature>
<protein>
    <recommendedName>
        <fullName evidence="5 9">Orotate phosphoribosyltransferase</fullName>
        <shortName evidence="9">OPRT</shortName>
        <shortName evidence="9">OPRTase</shortName>
        <ecNumber evidence="5 9">2.4.2.10</ecNumber>
    </recommendedName>
</protein>
<dbReference type="GO" id="GO:0046132">
    <property type="term" value="P:pyrimidine ribonucleoside biosynthetic process"/>
    <property type="evidence" value="ECO:0007669"/>
    <property type="project" value="TreeGrafter"/>
</dbReference>
<feature type="binding site" evidence="9">
    <location>
        <begin position="34"/>
        <end position="35"/>
    </location>
    <ligand>
        <name>orotate</name>
        <dbReference type="ChEBI" id="CHEBI:30839"/>
    </ligand>
</feature>
<dbReference type="GO" id="GO:0006207">
    <property type="term" value="P:'de novo' pyrimidine nucleobase biosynthetic process"/>
    <property type="evidence" value="ECO:0007669"/>
    <property type="project" value="TreeGrafter"/>
</dbReference>
<comment type="cofactor">
    <cofactor evidence="9">
        <name>Mg(2+)</name>
        <dbReference type="ChEBI" id="CHEBI:18420"/>
    </cofactor>
</comment>
<dbReference type="Proteomes" id="UP000256774">
    <property type="component" value="Unassembled WGS sequence"/>
</dbReference>
<evidence type="ECO:0000256" key="3">
    <source>
        <dbReference type="ARBA" id="ARBA00006340"/>
    </source>
</evidence>
<evidence type="ECO:0000259" key="10">
    <source>
        <dbReference type="Pfam" id="PF00156"/>
    </source>
</evidence>
<feature type="binding site" description="in other chain" evidence="9">
    <location>
        <position position="26"/>
    </location>
    <ligand>
        <name>5-phospho-alpha-D-ribose 1-diphosphate</name>
        <dbReference type="ChEBI" id="CHEBI:58017"/>
        <note>ligand shared between dimeric partners</note>
    </ligand>
</feature>
<dbReference type="SUPFAM" id="SSF53271">
    <property type="entry name" value="PRTase-like"/>
    <property type="match status" value="1"/>
</dbReference>
<feature type="domain" description="Phosphoribosyltransferase" evidence="10">
    <location>
        <begin position="45"/>
        <end position="160"/>
    </location>
</feature>
<dbReference type="InterPro" id="IPR000836">
    <property type="entry name" value="PRTase_dom"/>
</dbReference>
<keyword evidence="7 9" id="KW-0808">Transferase</keyword>
<dbReference type="Gene3D" id="3.40.50.2020">
    <property type="match status" value="1"/>
</dbReference>
<feature type="binding site" evidence="9">
    <location>
        <position position="99"/>
    </location>
    <ligand>
        <name>5-phospho-alpha-D-ribose 1-diphosphate</name>
        <dbReference type="ChEBI" id="CHEBI:58017"/>
        <note>ligand shared between dimeric partners</note>
    </ligand>
</feature>
<reference evidence="11 12" key="1">
    <citation type="submission" date="2018-08" db="EMBL/GenBank/DDBJ databases">
        <title>Genomic Encyclopedia of Type Strains, Phase IV (KMG-IV): sequencing the most valuable type-strain genomes for metagenomic binning, comparative biology and taxonomic classification.</title>
        <authorList>
            <person name="Goeker M."/>
        </authorList>
    </citation>
    <scope>NUCLEOTIDE SEQUENCE [LARGE SCALE GENOMIC DNA]</scope>
    <source>
        <strain evidence="11 12">DSM 26022</strain>
    </source>
</reference>
<evidence type="ECO:0000256" key="7">
    <source>
        <dbReference type="ARBA" id="ARBA00022679"/>
    </source>
</evidence>
<keyword evidence="8 9" id="KW-0665">Pyrimidine biosynthesis</keyword>
<evidence type="ECO:0000256" key="6">
    <source>
        <dbReference type="ARBA" id="ARBA00022676"/>
    </source>
</evidence>
<comment type="function">
    <text evidence="1 9">Catalyzes the transfer of a ribosyl phosphate group from 5-phosphoribose 1-diphosphate to orotate, leading to the formation of orotidine monophosphate (OMP).</text>
</comment>
<feature type="binding site" description="in other chain" evidence="9">
    <location>
        <position position="100"/>
    </location>
    <ligand>
        <name>5-phospho-alpha-D-ribose 1-diphosphate</name>
        <dbReference type="ChEBI" id="CHEBI:58017"/>
        <note>ligand shared between dimeric partners</note>
    </ligand>
</feature>
<dbReference type="InterPro" id="IPR029057">
    <property type="entry name" value="PRTase-like"/>
</dbReference>
<evidence type="ECO:0000313" key="12">
    <source>
        <dbReference type="Proteomes" id="UP000256774"/>
    </source>
</evidence>
<feature type="binding site" description="in other chain" evidence="9">
    <location>
        <begin position="124"/>
        <end position="132"/>
    </location>
    <ligand>
        <name>5-phospho-alpha-D-ribose 1-diphosphate</name>
        <dbReference type="ChEBI" id="CHEBI:58017"/>
        <note>ligand shared between dimeric partners</note>
    </ligand>
</feature>
<feature type="binding site" evidence="9">
    <location>
        <position position="103"/>
    </location>
    <ligand>
        <name>5-phospho-alpha-D-ribose 1-diphosphate</name>
        <dbReference type="ChEBI" id="CHEBI:58017"/>
        <note>ligand shared between dimeric partners</note>
    </ligand>
</feature>